<dbReference type="Proteomes" id="UP000054359">
    <property type="component" value="Unassembled WGS sequence"/>
</dbReference>
<dbReference type="AlphaFoldDB" id="A0A087T6G1"/>
<gene>
    <name evidence="2" type="ORF">X975_19422</name>
</gene>
<dbReference type="EMBL" id="KK113646">
    <property type="protein sequence ID" value="KFM60700.1"/>
    <property type="molecule type" value="Genomic_DNA"/>
</dbReference>
<evidence type="ECO:0000313" key="3">
    <source>
        <dbReference type="Proteomes" id="UP000054359"/>
    </source>
</evidence>
<evidence type="ECO:0000256" key="1">
    <source>
        <dbReference type="SAM" id="Phobius"/>
    </source>
</evidence>
<organism evidence="2 3">
    <name type="scientific">Stegodyphus mimosarum</name>
    <name type="common">African social velvet spider</name>
    <dbReference type="NCBI Taxonomy" id="407821"/>
    <lineage>
        <taxon>Eukaryota</taxon>
        <taxon>Metazoa</taxon>
        <taxon>Ecdysozoa</taxon>
        <taxon>Arthropoda</taxon>
        <taxon>Chelicerata</taxon>
        <taxon>Arachnida</taxon>
        <taxon>Araneae</taxon>
        <taxon>Araneomorphae</taxon>
        <taxon>Entelegynae</taxon>
        <taxon>Eresoidea</taxon>
        <taxon>Eresidae</taxon>
        <taxon>Stegodyphus</taxon>
    </lineage>
</organism>
<protein>
    <submittedName>
        <fullName evidence="2">Uncharacterized protein</fullName>
    </submittedName>
</protein>
<feature type="non-terminal residue" evidence="2">
    <location>
        <position position="69"/>
    </location>
</feature>
<keyword evidence="1" id="KW-1133">Transmembrane helix</keyword>
<accession>A0A087T6G1</accession>
<keyword evidence="1" id="KW-0472">Membrane</keyword>
<sequence>MAKIRPPIGLRIRQVVEKYCTRREISLYNQQPPHAFLFLHLAGNLSLCGSLFVWTLAAKTSLSVLGRRQ</sequence>
<evidence type="ECO:0000313" key="2">
    <source>
        <dbReference type="EMBL" id="KFM60700.1"/>
    </source>
</evidence>
<proteinExistence type="predicted"/>
<keyword evidence="1" id="KW-0812">Transmembrane</keyword>
<name>A0A087T6G1_STEMI</name>
<reference evidence="2 3" key="1">
    <citation type="submission" date="2013-11" db="EMBL/GenBank/DDBJ databases">
        <title>Genome sequencing of Stegodyphus mimosarum.</title>
        <authorList>
            <person name="Bechsgaard J."/>
        </authorList>
    </citation>
    <scope>NUCLEOTIDE SEQUENCE [LARGE SCALE GENOMIC DNA]</scope>
</reference>
<feature type="transmembrane region" description="Helical" evidence="1">
    <location>
        <begin position="35"/>
        <end position="58"/>
    </location>
</feature>
<keyword evidence="3" id="KW-1185">Reference proteome</keyword>